<dbReference type="Pfam" id="PF01738">
    <property type="entry name" value="DLH"/>
    <property type="match status" value="1"/>
</dbReference>
<dbReference type="InParanoid" id="K5W9U8"/>
<gene>
    <name evidence="2" type="ORF">AGABI1DRAFT_110263</name>
</gene>
<feature type="domain" description="Dienelactone hydrolase" evidence="1">
    <location>
        <begin position="57"/>
        <end position="270"/>
    </location>
</feature>
<dbReference type="SUPFAM" id="SSF53474">
    <property type="entry name" value="alpha/beta-Hydrolases"/>
    <property type="match status" value="1"/>
</dbReference>
<dbReference type="PANTHER" id="PTHR47668:SF1">
    <property type="entry name" value="DIENELACTONE HYDROLASE DOMAIN-CONTAINING PROTEIN-RELATED"/>
    <property type="match status" value="1"/>
</dbReference>
<dbReference type="GO" id="GO:0016787">
    <property type="term" value="F:hydrolase activity"/>
    <property type="evidence" value="ECO:0007669"/>
    <property type="project" value="InterPro"/>
</dbReference>
<evidence type="ECO:0000259" key="1">
    <source>
        <dbReference type="Pfam" id="PF01738"/>
    </source>
</evidence>
<dbReference type="STRING" id="597362.K5W9U8"/>
<name>K5W9U8_AGABU</name>
<keyword evidence="3" id="KW-1185">Reference proteome</keyword>
<dbReference type="HOGENOM" id="CLU_054590_0_1_1"/>
<dbReference type="Gene3D" id="3.40.50.1820">
    <property type="entry name" value="alpha/beta hydrolase"/>
    <property type="match status" value="1"/>
</dbReference>
<dbReference type="AlphaFoldDB" id="K5W9U8"/>
<sequence length="273" mass="30434">MLRTICRVLPRASISRTTAAMSTIHNTNQACCSIPPVHSDYQPKGNIKSVGSFKRVYVTGSENTSALVCVYDIFGFFPQTQQGADSLASALQTTVYMPDFFEPHRPYPIERFPPKTQEDKDELQKFFGSIASPSENTKKLVSFGHALRSEGIQKLGVYGMCWGGKVAVVASGENTPFNAAAIVHPAMLSLDDSRKLNVPFAIYISKDEPLDEYNKIVDMLSKNAFADKNDHKNYPNMFHGWAAARADLTKEDNKKEFGDVYGRLAEFFRKNLV</sequence>
<dbReference type="OMA" id="YPPPKVA"/>
<dbReference type="PANTHER" id="PTHR47668">
    <property type="entry name" value="DIENELACTONE HYDROLASE FAMILY PROTEIN (AFU_ORTHOLOGUE AFUA_6G01940)"/>
    <property type="match status" value="1"/>
</dbReference>
<evidence type="ECO:0000313" key="2">
    <source>
        <dbReference type="EMBL" id="EKM83619.1"/>
    </source>
</evidence>
<evidence type="ECO:0000313" key="3">
    <source>
        <dbReference type="Proteomes" id="UP000008493"/>
    </source>
</evidence>
<dbReference type="eggNOG" id="KOG3043">
    <property type="taxonomic scope" value="Eukaryota"/>
</dbReference>
<dbReference type="FunCoup" id="K5W9U8">
    <property type="interactions" value="23"/>
</dbReference>
<dbReference type="OrthoDB" id="2147163at2759"/>
<dbReference type="EMBL" id="JH971385">
    <property type="protein sequence ID" value="EKM83619.1"/>
    <property type="molecule type" value="Genomic_DNA"/>
</dbReference>
<dbReference type="GeneID" id="18822896"/>
<proteinExistence type="predicted"/>
<accession>K5W9U8</accession>
<dbReference type="InterPro" id="IPR029058">
    <property type="entry name" value="AB_hydrolase_fold"/>
</dbReference>
<reference evidence="3" key="1">
    <citation type="journal article" date="2012" name="Proc. Natl. Acad. Sci. U.S.A.">
        <title>Genome sequence of the button mushroom Agaricus bisporus reveals mechanisms governing adaptation to a humic-rich ecological niche.</title>
        <authorList>
            <person name="Morin E."/>
            <person name="Kohler A."/>
            <person name="Baker A.R."/>
            <person name="Foulongne-Oriol M."/>
            <person name="Lombard V."/>
            <person name="Nagy L.G."/>
            <person name="Ohm R.A."/>
            <person name="Patyshakuliyeva A."/>
            <person name="Brun A."/>
            <person name="Aerts A.L."/>
            <person name="Bailey A.M."/>
            <person name="Billette C."/>
            <person name="Coutinho P.M."/>
            <person name="Deakin G."/>
            <person name="Doddapaneni H."/>
            <person name="Floudas D."/>
            <person name="Grimwood J."/>
            <person name="Hilden K."/>
            <person name="Kuees U."/>
            <person name="LaButti K.M."/>
            <person name="Lapidus A."/>
            <person name="Lindquist E.A."/>
            <person name="Lucas S.M."/>
            <person name="Murat C."/>
            <person name="Riley R.W."/>
            <person name="Salamov A.A."/>
            <person name="Schmutz J."/>
            <person name="Subramanian V."/>
            <person name="Woesten H.A.B."/>
            <person name="Xu J."/>
            <person name="Eastwood D.C."/>
            <person name="Foster G.D."/>
            <person name="Sonnenberg A.S."/>
            <person name="Cullen D."/>
            <person name="de Vries R.P."/>
            <person name="Lundell T."/>
            <person name="Hibbett D.S."/>
            <person name="Henrissat B."/>
            <person name="Burton K.S."/>
            <person name="Kerrigan R.W."/>
            <person name="Challen M.P."/>
            <person name="Grigoriev I.V."/>
            <person name="Martin F."/>
        </authorList>
    </citation>
    <scope>NUCLEOTIDE SEQUENCE [LARGE SCALE GENOMIC DNA]</scope>
    <source>
        <strain evidence="3">JB137-S8 / ATCC MYA-4627 / FGSC 10392</strain>
    </source>
</reference>
<organism evidence="2 3">
    <name type="scientific">Agaricus bisporus var. burnettii (strain JB137-S8 / ATCC MYA-4627 / FGSC 10392)</name>
    <name type="common">White button mushroom</name>
    <dbReference type="NCBI Taxonomy" id="597362"/>
    <lineage>
        <taxon>Eukaryota</taxon>
        <taxon>Fungi</taxon>
        <taxon>Dikarya</taxon>
        <taxon>Basidiomycota</taxon>
        <taxon>Agaricomycotina</taxon>
        <taxon>Agaricomycetes</taxon>
        <taxon>Agaricomycetidae</taxon>
        <taxon>Agaricales</taxon>
        <taxon>Agaricineae</taxon>
        <taxon>Agaricaceae</taxon>
        <taxon>Agaricus</taxon>
    </lineage>
</organism>
<dbReference type="KEGG" id="abp:AGABI1DRAFT110263"/>
<dbReference type="RefSeq" id="XP_007325498.1">
    <property type="nucleotide sequence ID" value="XM_007325436.1"/>
</dbReference>
<protein>
    <recommendedName>
        <fullName evidence="1">Dienelactone hydrolase domain-containing protein</fullName>
    </recommendedName>
</protein>
<dbReference type="InterPro" id="IPR002925">
    <property type="entry name" value="Dienelactn_hydro"/>
</dbReference>
<dbReference type="Proteomes" id="UP000008493">
    <property type="component" value="Unassembled WGS sequence"/>
</dbReference>